<feature type="binding site" evidence="11">
    <location>
        <position position="209"/>
    </location>
    <ligand>
        <name>Ca(2+)</name>
        <dbReference type="ChEBI" id="CHEBI:29108"/>
        <label>3</label>
    </ligand>
</feature>
<dbReference type="PANTHER" id="PTHR10201:SF323">
    <property type="entry name" value="MATRIX METALLOPROTEINASE-21"/>
    <property type="match status" value="1"/>
</dbReference>
<dbReference type="Pfam" id="PF01471">
    <property type="entry name" value="PG_binding_1"/>
    <property type="match status" value="1"/>
</dbReference>
<feature type="binding site" evidence="11">
    <location>
        <position position="190"/>
    </location>
    <ligand>
        <name>Ca(2+)</name>
        <dbReference type="ChEBI" id="CHEBI:29108"/>
        <label>3</label>
    </ligand>
</feature>
<dbReference type="GO" id="GO:0030574">
    <property type="term" value="P:collagen catabolic process"/>
    <property type="evidence" value="ECO:0007669"/>
    <property type="project" value="TreeGrafter"/>
</dbReference>
<dbReference type="Gene3D" id="2.110.10.10">
    <property type="entry name" value="Hemopexin-like domain"/>
    <property type="match status" value="1"/>
</dbReference>
<gene>
    <name evidence="17" type="primary">LOC129922392</name>
</gene>
<evidence type="ECO:0000313" key="17">
    <source>
        <dbReference type="RefSeq" id="XP_055864274.1"/>
    </source>
</evidence>
<dbReference type="PRINTS" id="PR00138">
    <property type="entry name" value="MATRIXIN"/>
</dbReference>
<evidence type="ECO:0000256" key="10">
    <source>
        <dbReference type="PIRSR" id="PIRSR001191-2"/>
    </source>
</evidence>
<evidence type="ECO:0000256" key="14">
    <source>
        <dbReference type="SAM" id="SignalP"/>
    </source>
</evidence>
<dbReference type="Gene3D" id="3.40.390.10">
    <property type="entry name" value="Collagenase (Catalytic Domain)"/>
    <property type="match status" value="1"/>
</dbReference>
<dbReference type="InterPro" id="IPR001818">
    <property type="entry name" value="Pept_M10_metallopeptidase"/>
</dbReference>
<dbReference type="SUPFAM" id="SSF47090">
    <property type="entry name" value="PGBD-like"/>
    <property type="match status" value="1"/>
</dbReference>
<feature type="binding site" evidence="11">
    <location>
        <position position="207"/>
    </location>
    <ligand>
        <name>Zn(2+)</name>
        <dbReference type="ChEBI" id="CHEBI:29105"/>
        <label>1</label>
    </ligand>
</feature>
<evidence type="ECO:0000256" key="7">
    <source>
        <dbReference type="ARBA" id="ARBA00023049"/>
    </source>
</evidence>
<sequence>MLILFFKIIVLVLSVHSFRLVTDDQIVLDPETYLSSLGYLKQGSSFRQHTRAEIKDAVRLFQEKNGLKISGKLDRDTRQLMKKPRCGVPDLPSPQSHVRSKRNSQKRSQEKKTREFKWNSKQISWKSNRYSSKIPFDKQNSIFNEAFRRWSEPSEMNVTRGTRSPEIEMIFVSRNHGDGDGNAFDGKGMLLAHTFAPGNETLSGDVHFDADEFWTTGVNRSDSRDLMMLAMHEFGHALGLSHSKNRKDVMFPVYLDYNPNPQLNIGDVKKLQKLYGKRPGYVISPRKKSLAAAKKVNTPKVKMPKWCFRKINAVIQISDQQGYIFSGQKVYRVTEEGIVPGYPVHVGHEFPGVPVQADVIFHIRDFRRTYFFKENGVVLPIYWIELRFMPSMA</sequence>
<feature type="signal peptide" evidence="14">
    <location>
        <begin position="1"/>
        <end position="17"/>
    </location>
</feature>
<feature type="chain" id="PRO_5040768388" evidence="14">
    <location>
        <begin position="18"/>
        <end position="393"/>
    </location>
</feature>
<keyword evidence="11" id="KW-0106">Calcium</keyword>
<dbReference type="PANTHER" id="PTHR10201">
    <property type="entry name" value="MATRIX METALLOPROTEINASE"/>
    <property type="match status" value="1"/>
</dbReference>
<dbReference type="OrthoDB" id="6134823at2759"/>
<evidence type="ECO:0000256" key="13">
    <source>
        <dbReference type="SAM" id="MobiDB-lite"/>
    </source>
</evidence>
<reference evidence="17" key="1">
    <citation type="submission" date="2025-08" db="UniProtKB">
        <authorList>
            <consortium name="RefSeq"/>
        </authorList>
    </citation>
    <scope>IDENTIFICATION</scope>
</reference>
<dbReference type="SMART" id="SM00120">
    <property type="entry name" value="HX"/>
    <property type="match status" value="1"/>
</dbReference>
<comment type="cofactor">
    <cofactor evidence="11">
        <name>Ca(2+)</name>
        <dbReference type="ChEBI" id="CHEBI:29108"/>
    </cofactor>
    <text evidence="11">Can bind about 5 Ca(2+) ions per subunit.</text>
</comment>
<keyword evidence="4 14" id="KW-0732">Signal</keyword>
<dbReference type="Pfam" id="PF00413">
    <property type="entry name" value="Peptidase_M10"/>
    <property type="match status" value="1"/>
</dbReference>
<feature type="active site" evidence="9">
    <location>
        <position position="233"/>
    </location>
</feature>
<feature type="binding site" evidence="10">
    <location>
        <position position="232"/>
    </location>
    <ligand>
        <name>Zn(2+)</name>
        <dbReference type="ChEBI" id="CHEBI:29105"/>
        <label>2</label>
        <note>catalytic</note>
    </ligand>
</feature>
<dbReference type="GO" id="GO:0004222">
    <property type="term" value="F:metalloendopeptidase activity"/>
    <property type="evidence" value="ECO:0007669"/>
    <property type="project" value="InterPro"/>
</dbReference>
<keyword evidence="8" id="KW-0865">Zymogen</keyword>
<dbReference type="GO" id="GO:0006508">
    <property type="term" value="P:proteolysis"/>
    <property type="evidence" value="ECO:0007669"/>
    <property type="project" value="UniProtKB-KW"/>
</dbReference>
<keyword evidence="16" id="KW-1185">Reference proteome</keyword>
<dbReference type="GO" id="GO:0008270">
    <property type="term" value="F:zinc ion binding"/>
    <property type="evidence" value="ECO:0007669"/>
    <property type="project" value="InterPro"/>
</dbReference>
<dbReference type="SMART" id="SM00235">
    <property type="entry name" value="ZnMc"/>
    <property type="match status" value="1"/>
</dbReference>
<accession>A0A9W2YNI5</accession>
<organism evidence="16 17">
    <name type="scientific">Biomphalaria glabrata</name>
    <name type="common">Bloodfluke planorb</name>
    <name type="synonym">Freshwater snail</name>
    <dbReference type="NCBI Taxonomy" id="6526"/>
    <lineage>
        <taxon>Eukaryota</taxon>
        <taxon>Metazoa</taxon>
        <taxon>Spiralia</taxon>
        <taxon>Lophotrochozoa</taxon>
        <taxon>Mollusca</taxon>
        <taxon>Gastropoda</taxon>
        <taxon>Heterobranchia</taxon>
        <taxon>Euthyneura</taxon>
        <taxon>Panpulmonata</taxon>
        <taxon>Hygrophila</taxon>
        <taxon>Lymnaeoidea</taxon>
        <taxon>Planorbidae</taxon>
        <taxon>Biomphalaria</taxon>
    </lineage>
</organism>
<feature type="binding site" evidence="11">
    <location>
        <position position="212"/>
    </location>
    <ligand>
        <name>Ca(2+)</name>
        <dbReference type="ChEBI" id="CHEBI:29108"/>
        <label>3</label>
    </ligand>
</feature>
<feature type="binding site" evidence="11">
    <location>
        <position position="250"/>
    </location>
    <ligand>
        <name>Zn(2+)</name>
        <dbReference type="ChEBI" id="CHEBI:29105"/>
        <label>2</label>
        <note>catalytic</note>
    </ligand>
</feature>
<feature type="repeat" description="Hemopexin" evidence="12">
    <location>
        <begin position="308"/>
        <end position="353"/>
    </location>
</feature>
<keyword evidence="3 10" id="KW-0479">Metal-binding</keyword>
<feature type="domain" description="Peptidase metallopeptidase" evidence="15">
    <location>
        <begin position="114"/>
        <end position="277"/>
    </location>
</feature>
<dbReference type="InterPro" id="IPR018487">
    <property type="entry name" value="Hemopexin-like_repeat"/>
</dbReference>
<evidence type="ECO:0000259" key="15">
    <source>
        <dbReference type="SMART" id="SM00235"/>
    </source>
</evidence>
<dbReference type="Pfam" id="PF00045">
    <property type="entry name" value="Hemopexin"/>
    <property type="match status" value="1"/>
</dbReference>
<dbReference type="InterPro" id="IPR006026">
    <property type="entry name" value="Peptidase_Metallo"/>
</dbReference>
<dbReference type="PROSITE" id="PS51642">
    <property type="entry name" value="HEMOPEXIN_2"/>
    <property type="match status" value="1"/>
</dbReference>
<evidence type="ECO:0000256" key="3">
    <source>
        <dbReference type="ARBA" id="ARBA00022723"/>
    </source>
</evidence>
<dbReference type="InterPro" id="IPR002477">
    <property type="entry name" value="Peptidoglycan-bd-like"/>
</dbReference>
<dbReference type="RefSeq" id="XP_055864274.1">
    <property type="nucleotide sequence ID" value="XM_056008299.1"/>
</dbReference>
<feature type="binding site" evidence="11">
    <location>
        <position position="185"/>
    </location>
    <ligand>
        <name>Ca(2+)</name>
        <dbReference type="ChEBI" id="CHEBI:29108"/>
        <label>3</label>
    </ligand>
</feature>
<feature type="binding site" evidence="10">
    <location>
        <position position="242"/>
    </location>
    <ligand>
        <name>Zn(2+)</name>
        <dbReference type="ChEBI" id="CHEBI:29105"/>
        <label>2</label>
        <note>catalytic</note>
    </ligand>
</feature>
<dbReference type="GO" id="GO:0030198">
    <property type="term" value="P:extracellular matrix organization"/>
    <property type="evidence" value="ECO:0007669"/>
    <property type="project" value="TreeGrafter"/>
</dbReference>
<evidence type="ECO:0000256" key="9">
    <source>
        <dbReference type="PIRSR" id="PIRSR001191-1"/>
    </source>
</evidence>
<name>A0A9W2YNI5_BIOGL</name>
<dbReference type="PIRSF" id="PIRSF001191">
    <property type="entry name" value="Peptidase_M10A_matrix"/>
    <property type="match status" value="1"/>
</dbReference>
<keyword evidence="5" id="KW-0378">Hydrolase</keyword>
<evidence type="ECO:0000256" key="8">
    <source>
        <dbReference type="ARBA" id="ARBA00023145"/>
    </source>
</evidence>
<feature type="binding site" evidence="10">
    <location>
        <position position="236"/>
    </location>
    <ligand>
        <name>Zn(2+)</name>
        <dbReference type="ChEBI" id="CHEBI:29105"/>
        <label>2</label>
        <note>catalytic</note>
    </ligand>
</feature>
<evidence type="ECO:0000256" key="1">
    <source>
        <dbReference type="ARBA" id="ARBA00010370"/>
    </source>
</evidence>
<evidence type="ECO:0000313" key="16">
    <source>
        <dbReference type="Proteomes" id="UP001165740"/>
    </source>
</evidence>
<evidence type="ECO:0000256" key="6">
    <source>
        <dbReference type="ARBA" id="ARBA00022833"/>
    </source>
</evidence>
<dbReference type="Proteomes" id="UP001165740">
    <property type="component" value="Chromosome 13"/>
</dbReference>
<keyword evidence="7" id="KW-0482">Metalloprotease</keyword>
<feature type="binding site" evidence="11">
    <location>
        <position position="176"/>
    </location>
    <ligand>
        <name>Zn(2+)</name>
        <dbReference type="ChEBI" id="CHEBI:29105"/>
        <label>1</label>
    </ligand>
</feature>
<dbReference type="GO" id="GO:0031012">
    <property type="term" value="C:extracellular matrix"/>
    <property type="evidence" value="ECO:0007669"/>
    <property type="project" value="InterPro"/>
</dbReference>
<comment type="similarity">
    <text evidence="1">Belongs to the peptidase M10A family.</text>
</comment>
<dbReference type="GeneID" id="129922392"/>
<dbReference type="SUPFAM" id="SSF55486">
    <property type="entry name" value="Metalloproteases ('zincins'), catalytic domain"/>
    <property type="match status" value="1"/>
</dbReference>
<evidence type="ECO:0000256" key="11">
    <source>
        <dbReference type="PIRSR" id="PIRSR621190-2"/>
    </source>
</evidence>
<dbReference type="InterPro" id="IPR036375">
    <property type="entry name" value="Hemopexin-like_dom_sf"/>
</dbReference>
<dbReference type="InterPro" id="IPR033739">
    <property type="entry name" value="M10A_MMP"/>
</dbReference>
<feature type="binding site" description="in inhibited form" evidence="11">
    <location>
        <position position="86"/>
    </location>
    <ligand>
        <name>Zn(2+)</name>
        <dbReference type="ChEBI" id="CHEBI:29105"/>
        <label>2</label>
        <note>catalytic</note>
    </ligand>
</feature>
<feature type="binding site" evidence="11">
    <location>
        <position position="178"/>
    </location>
    <ligand>
        <name>Zn(2+)</name>
        <dbReference type="ChEBI" id="CHEBI:29105"/>
        <label>1</label>
    </ligand>
</feature>
<dbReference type="CDD" id="cd04278">
    <property type="entry name" value="ZnMc_MMP"/>
    <property type="match status" value="1"/>
</dbReference>
<dbReference type="PROSITE" id="PS00546">
    <property type="entry name" value="CYSTEINE_SWITCH"/>
    <property type="match status" value="1"/>
</dbReference>
<feature type="binding site" evidence="11">
    <location>
        <position position="193"/>
    </location>
    <ligand>
        <name>Zn(2+)</name>
        <dbReference type="ChEBI" id="CHEBI:29105"/>
        <label>1</label>
    </ligand>
</feature>
<dbReference type="InterPro" id="IPR021190">
    <property type="entry name" value="Pept_M10A"/>
</dbReference>
<keyword evidence="6 10" id="KW-0862">Zinc</keyword>
<evidence type="ECO:0000256" key="4">
    <source>
        <dbReference type="ARBA" id="ARBA00022729"/>
    </source>
</evidence>
<feature type="binding site" evidence="11">
    <location>
        <position position="358"/>
    </location>
    <ligand>
        <name>Ca(2+)</name>
        <dbReference type="ChEBI" id="CHEBI:29108"/>
        <label>4</label>
    </ligand>
</feature>
<dbReference type="InterPro" id="IPR024079">
    <property type="entry name" value="MetalloPept_cat_dom_sf"/>
</dbReference>
<feature type="binding site" evidence="11">
    <location>
        <position position="186"/>
    </location>
    <ligand>
        <name>Ca(2+)</name>
        <dbReference type="ChEBI" id="CHEBI:29108"/>
        <label>3</label>
    </ligand>
</feature>
<dbReference type="InterPro" id="IPR021158">
    <property type="entry name" value="Pept_M10A_Zn_BS"/>
</dbReference>
<feature type="binding site" evidence="11">
    <location>
        <position position="205"/>
    </location>
    <ligand>
        <name>Ca(2+)</name>
        <dbReference type="ChEBI" id="CHEBI:29108"/>
        <label>2</label>
    </ligand>
</feature>
<keyword evidence="2" id="KW-0645">Protease</keyword>
<evidence type="ECO:0000256" key="5">
    <source>
        <dbReference type="ARBA" id="ARBA00022801"/>
    </source>
</evidence>
<feature type="region of interest" description="Disordered" evidence="13">
    <location>
        <begin position="83"/>
        <end position="115"/>
    </location>
</feature>
<dbReference type="OMA" id="MHGGRRK"/>
<protein>
    <submittedName>
        <fullName evidence="17">Matrilysin-like</fullName>
    </submittedName>
</protein>
<feature type="binding site" evidence="11">
    <location>
        <position position="212"/>
    </location>
    <ligand>
        <name>Ca(2+)</name>
        <dbReference type="ChEBI" id="CHEBI:29108"/>
        <label>1</label>
    </ligand>
</feature>
<dbReference type="SUPFAM" id="SSF50923">
    <property type="entry name" value="Hemopexin-like domain"/>
    <property type="match status" value="1"/>
</dbReference>
<dbReference type="InterPro" id="IPR036365">
    <property type="entry name" value="PGBD-like_sf"/>
</dbReference>
<evidence type="ECO:0000256" key="2">
    <source>
        <dbReference type="ARBA" id="ARBA00022670"/>
    </source>
</evidence>
<proteinExistence type="inferred from homology"/>
<evidence type="ECO:0000256" key="12">
    <source>
        <dbReference type="PROSITE-ProRule" id="PRU01011"/>
    </source>
</evidence>
<dbReference type="AlphaFoldDB" id="A0A9W2YNI5"/>
<comment type="cofactor">
    <cofactor evidence="11">
        <name>Zn(2+)</name>
        <dbReference type="ChEBI" id="CHEBI:29105"/>
    </cofactor>
    <text evidence="11">Binds 2 Zn(2+) ions per subunit.</text>
</comment>